<comment type="caution">
    <text evidence="1">The sequence shown here is derived from an EMBL/GenBank/DDBJ whole genome shotgun (WGS) entry which is preliminary data.</text>
</comment>
<organism evidence="1 2">
    <name type="scientific">Paecilomyces lecythidis</name>
    <dbReference type="NCBI Taxonomy" id="3004212"/>
    <lineage>
        <taxon>Eukaryota</taxon>
        <taxon>Fungi</taxon>
        <taxon>Dikarya</taxon>
        <taxon>Ascomycota</taxon>
        <taxon>Pezizomycotina</taxon>
        <taxon>Eurotiomycetes</taxon>
        <taxon>Eurotiomycetidae</taxon>
        <taxon>Eurotiales</taxon>
        <taxon>Thermoascaceae</taxon>
        <taxon>Paecilomyces</taxon>
    </lineage>
</organism>
<accession>A0ABR3WPT4</accession>
<evidence type="ECO:0008006" key="3">
    <source>
        <dbReference type="Google" id="ProtNLM"/>
    </source>
</evidence>
<evidence type="ECO:0000313" key="1">
    <source>
        <dbReference type="EMBL" id="KAL1865549.1"/>
    </source>
</evidence>
<dbReference type="Proteomes" id="UP001583193">
    <property type="component" value="Unassembled WGS sequence"/>
</dbReference>
<evidence type="ECO:0000313" key="2">
    <source>
        <dbReference type="Proteomes" id="UP001583193"/>
    </source>
</evidence>
<dbReference type="EMBL" id="JAVDPF010000059">
    <property type="protein sequence ID" value="KAL1865549.1"/>
    <property type="molecule type" value="Genomic_DNA"/>
</dbReference>
<proteinExistence type="predicted"/>
<reference evidence="1 2" key="1">
    <citation type="journal article" date="2024" name="IMA Fungus">
        <title>IMA Genome - F19 : A genome assembly and annotation guide to empower mycologists, including annotated draft genome sequences of Ceratocystis pirilliformis, Diaporthe australafricana, Fusarium ophioides, Paecilomyces lecythidis, and Sporothrix stenoceras.</title>
        <authorList>
            <person name="Aylward J."/>
            <person name="Wilson A.M."/>
            <person name="Visagie C.M."/>
            <person name="Spraker J."/>
            <person name="Barnes I."/>
            <person name="Buitendag C."/>
            <person name="Ceriani C."/>
            <person name="Del Mar Angel L."/>
            <person name="du Plessis D."/>
            <person name="Fuchs T."/>
            <person name="Gasser K."/>
            <person name="Kramer D."/>
            <person name="Li W."/>
            <person name="Munsamy K."/>
            <person name="Piso A."/>
            <person name="Price J.L."/>
            <person name="Sonnekus B."/>
            <person name="Thomas C."/>
            <person name="van der Nest A."/>
            <person name="van Dijk A."/>
            <person name="van Heerden A."/>
            <person name="van Vuuren N."/>
            <person name="Yilmaz N."/>
            <person name="Duong T.A."/>
            <person name="van der Merwe N.A."/>
            <person name="Wingfield M.J."/>
            <person name="Wingfield B.D."/>
        </authorList>
    </citation>
    <scope>NUCLEOTIDE SEQUENCE [LARGE SCALE GENOMIC DNA]</scope>
    <source>
        <strain evidence="1 2">CMW 18167</strain>
    </source>
</reference>
<protein>
    <recommendedName>
        <fullName evidence="3">ABM domain-containing protein</fullName>
    </recommendedName>
</protein>
<sequence length="219" mass="24250">MAVLELALLHIRTGEPLSARPARLTDTLRAAQRAQTAFSRYPVHLYTQDEDPSYIYLVGAWDSVGEHLETWIPSRKNQELLSALQDEIEVLWMFHVEEIEFGLLGVNLGIAPAEETKNHNPSVGAPETEISTRISFGRYLIKEGAEREAVSLLRARLATIIASSRRTGVLVGWRIERENDGCELVLLVGSAASSEGQESIGLEQLTRTQEVKCGTLLDA</sequence>
<gene>
    <name evidence="1" type="ORF">Plec18167_009362</name>
</gene>
<dbReference type="PANTHER" id="PTHR42052:SF1">
    <property type="entry name" value="ABM DOMAIN-CONTAINING PROTEIN"/>
    <property type="match status" value="1"/>
</dbReference>
<name>A0ABR3WPT4_9EURO</name>
<keyword evidence="2" id="KW-1185">Reference proteome</keyword>
<dbReference type="Gene3D" id="3.30.70.100">
    <property type="match status" value="1"/>
</dbReference>
<dbReference type="PANTHER" id="PTHR42052">
    <property type="entry name" value="ABM DOMAIN-CONTAINING PROTEIN"/>
    <property type="match status" value="1"/>
</dbReference>